<keyword evidence="2" id="KW-1185">Reference proteome</keyword>
<reference evidence="1" key="1">
    <citation type="submission" date="2021-12" db="EMBL/GenBank/DDBJ databases">
        <authorList>
            <person name="King R."/>
        </authorList>
    </citation>
    <scope>NUCLEOTIDE SEQUENCE</scope>
</reference>
<organism evidence="1 2">
    <name type="scientific">Chrysodeixis includens</name>
    <name type="common">Soybean looper</name>
    <name type="synonym">Pseudoplusia includens</name>
    <dbReference type="NCBI Taxonomy" id="689277"/>
    <lineage>
        <taxon>Eukaryota</taxon>
        <taxon>Metazoa</taxon>
        <taxon>Ecdysozoa</taxon>
        <taxon>Arthropoda</taxon>
        <taxon>Hexapoda</taxon>
        <taxon>Insecta</taxon>
        <taxon>Pterygota</taxon>
        <taxon>Neoptera</taxon>
        <taxon>Endopterygota</taxon>
        <taxon>Lepidoptera</taxon>
        <taxon>Glossata</taxon>
        <taxon>Ditrysia</taxon>
        <taxon>Noctuoidea</taxon>
        <taxon>Noctuidae</taxon>
        <taxon>Plusiinae</taxon>
        <taxon>Chrysodeixis</taxon>
    </lineage>
</organism>
<dbReference type="Proteomes" id="UP001154114">
    <property type="component" value="Chromosome 13"/>
</dbReference>
<gene>
    <name evidence="1" type="ORF">CINC_LOCUS2443</name>
</gene>
<name>A0A9N8PYH6_CHRIL</name>
<evidence type="ECO:0000313" key="1">
    <source>
        <dbReference type="EMBL" id="CAD0200762.1"/>
    </source>
</evidence>
<accession>A0A9N8PYH6</accession>
<sequence length="187" mass="19280">MVSQLAGGASRRRRVLSAAAATAPRGVTAVAASLTTGLRSAACARRLAGRSPRRPRPARGHYVTIDRARGALCCSRKAKGCGAVQLGGVGVCHEGWAAGGGSEDNTVCVGAVKVGVIEPIYVFEQEAPDVAPPAPRTPHPAPGHNVGYDELSEPLLVEHVRRIFAQTLEQLAAAGAMPVSDRALAGY</sequence>
<dbReference type="AlphaFoldDB" id="A0A9N8PYH6"/>
<proteinExistence type="predicted"/>
<dbReference type="EMBL" id="LR824016">
    <property type="protein sequence ID" value="CAD0200762.1"/>
    <property type="molecule type" value="Genomic_DNA"/>
</dbReference>
<evidence type="ECO:0000313" key="2">
    <source>
        <dbReference type="Proteomes" id="UP001154114"/>
    </source>
</evidence>
<protein>
    <submittedName>
        <fullName evidence="1">Uncharacterized protein</fullName>
    </submittedName>
</protein>
<dbReference type="OrthoDB" id="10624808at2759"/>